<protein>
    <submittedName>
        <fullName evidence="2">Putative transcriptional regulator</fullName>
    </submittedName>
</protein>
<name>I1D4R8_9PSEU</name>
<dbReference type="eggNOG" id="COG1396">
    <property type="taxonomic scope" value="Bacteria"/>
</dbReference>
<dbReference type="Gene3D" id="1.10.260.40">
    <property type="entry name" value="lambda repressor-like DNA-binding domains"/>
    <property type="match status" value="1"/>
</dbReference>
<reference evidence="2 3" key="1">
    <citation type="submission" date="2011-09" db="EMBL/GenBank/DDBJ databases">
        <authorList>
            <consortium name="US DOE Joint Genome Institute (JGI-PGF)"/>
            <person name="Lucas S."/>
            <person name="Han J."/>
            <person name="Lapidus A."/>
            <person name="Cheng J.-F."/>
            <person name="Goodwin L."/>
            <person name="Pitluck S."/>
            <person name="Peters L."/>
            <person name="Land M.L."/>
            <person name="Hauser L."/>
            <person name="Brambilla E."/>
            <person name="Klenk H.-P."/>
            <person name="Woyke T.J."/>
        </authorList>
    </citation>
    <scope>NUCLEOTIDE SEQUENCE [LARGE SCALE GENOMIC DNA]</scope>
    <source>
        <strain evidence="2 3">K62</strain>
    </source>
</reference>
<sequence length="314" mass="35628">MWPIWVKAVFFTRSRKVRPLVEVSHVVAEWAFTQGLKKLRETSKNSNQSEIARRIGKSRATIGHYEMGRYLPSHDSLDIMLDAYGHSDRAPYYRQLRDRVEMHSPDWWEDEFPDHFPPRSLKLLAGFEYSATELRVFEPLHVPEPLQTPAYAEALLRAGLTGHRADQLTLHLRMLRGRQAVLDRTDAPRLTCVLGESALRSPVGGPLVLGEQLNALVSQANRDNVEIRILPDHSGRPAGATSGFTELLLPTEIIQDFSEVVYVSTPVDRIHYESPETLAIFRDLWEQTKQATLSPEESTEVLADLARQLTKDAS</sequence>
<dbReference type="HOGENOM" id="CLU_055817_1_1_11"/>
<evidence type="ECO:0000313" key="3">
    <source>
        <dbReference type="Proteomes" id="UP000005087"/>
    </source>
</evidence>
<dbReference type="CDD" id="cd00093">
    <property type="entry name" value="HTH_XRE"/>
    <property type="match status" value="1"/>
</dbReference>
<dbReference type="InterPro" id="IPR010982">
    <property type="entry name" value="Lambda_DNA-bd_dom_sf"/>
</dbReference>
<dbReference type="InterPro" id="IPR043917">
    <property type="entry name" value="DUF5753"/>
</dbReference>
<dbReference type="AlphaFoldDB" id="I1D4R8"/>
<evidence type="ECO:0000259" key="1">
    <source>
        <dbReference type="PROSITE" id="PS50943"/>
    </source>
</evidence>
<dbReference type="PROSITE" id="PS50943">
    <property type="entry name" value="HTH_CROC1"/>
    <property type="match status" value="1"/>
</dbReference>
<gene>
    <name evidence="2" type="ORF">SacglDRAFT_03076</name>
</gene>
<reference evidence="3" key="2">
    <citation type="submission" date="2012-01" db="EMBL/GenBank/DDBJ databases">
        <title>Noncontiguous Finished sequence of chromosome of Saccharomonospora glauca K62.</title>
        <authorList>
            <consortium name="US DOE Joint Genome Institute"/>
            <person name="Lucas S."/>
            <person name="Han J."/>
            <person name="Lapidus A."/>
            <person name="Cheng J.-F."/>
            <person name="Goodwin L."/>
            <person name="Pitluck S."/>
            <person name="Peters L."/>
            <person name="Mikhailova N."/>
            <person name="Held B."/>
            <person name="Detter J.C."/>
            <person name="Han C."/>
            <person name="Tapia R."/>
            <person name="Land M."/>
            <person name="Hauser L."/>
            <person name="Kyrpides N."/>
            <person name="Ivanova N."/>
            <person name="Pagani I."/>
            <person name="Brambilla E.-M."/>
            <person name="Klenk H.-P."/>
            <person name="Woyke T."/>
        </authorList>
    </citation>
    <scope>NUCLEOTIDE SEQUENCE [LARGE SCALE GENOMIC DNA]</scope>
    <source>
        <strain evidence="3">K62</strain>
    </source>
</reference>
<dbReference type="Pfam" id="PF19054">
    <property type="entry name" value="DUF5753"/>
    <property type="match status" value="1"/>
</dbReference>
<dbReference type="Proteomes" id="UP000005087">
    <property type="component" value="Chromosome"/>
</dbReference>
<dbReference type="Pfam" id="PF01381">
    <property type="entry name" value="HTH_3"/>
    <property type="match status" value="1"/>
</dbReference>
<evidence type="ECO:0000313" key="2">
    <source>
        <dbReference type="EMBL" id="EIE99942.1"/>
    </source>
</evidence>
<organism evidence="2 3">
    <name type="scientific">Saccharomonospora glauca K62</name>
    <dbReference type="NCBI Taxonomy" id="928724"/>
    <lineage>
        <taxon>Bacteria</taxon>
        <taxon>Bacillati</taxon>
        <taxon>Actinomycetota</taxon>
        <taxon>Actinomycetes</taxon>
        <taxon>Pseudonocardiales</taxon>
        <taxon>Pseudonocardiaceae</taxon>
        <taxon>Saccharomonospora</taxon>
    </lineage>
</organism>
<dbReference type="InterPro" id="IPR001387">
    <property type="entry name" value="Cro/C1-type_HTH"/>
</dbReference>
<dbReference type="EMBL" id="CM001484">
    <property type="protein sequence ID" value="EIE99942.1"/>
    <property type="molecule type" value="Genomic_DNA"/>
</dbReference>
<dbReference type="SMART" id="SM00530">
    <property type="entry name" value="HTH_XRE"/>
    <property type="match status" value="1"/>
</dbReference>
<keyword evidence="3" id="KW-1185">Reference proteome</keyword>
<accession>I1D4R8</accession>
<dbReference type="SUPFAM" id="SSF47413">
    <property type="entry name" value="lambda repressor-like DNA-binding domains"/>
    <property type="match status" value="1"/>
</dbReference>
<dbReference type="STRING" id="928724.SacglDRAFT_03076"/>
<feature type="domain" description="HTH cro/C1-type" evidence="1">
    <location>
        <begin position="36"/>
        <end position="90"/>
    </location>
</feature>
<dbReference type="GO" id="GO:0003677">
    <property type="term" value="F:DNA binding"/>
    <property type="evidence" value="ECO:0007669"/>
    <property type="project" value="InterPro"/>
</dbReference>
<proteinExistence type="predicted"/>